<accession>K7A0B9</accession>
<comment type="similarity">
    <text evidence="1">Belongs to the CapA family.</text>
</comment>
<organism evidence="3 4">
    <name type="scientific">Brumicola pallidula DSM 14239 = ACAM 615</name>
    <dbReference type="NCBI Taxonomy" id="1121922"/>
    <lineage>
        <taxon>Bacteria</taxon>
        <taxon>Pseudomonadati</taxon>
        <taxon>Pseudomonadota</taxon>
        <taxon>Gammaproteobacteria</taxon>
        <taxon>Alteromonadales</taxon>
        <taxon>Alteromonadaceae</taxon>
        <taxon>Brumicola</taxon>
    </lineage>
</organism>
<protein>
    <submittedName>
        <fullName evidence="3">Poly-gamma-glutamate synthesis protein</fullName>
    </submittedName>
</protein>
<dbReference type="SMART" id="SM00854">
    <property type="entry name" value="PGA_cap"/>
    <property type="match status" value="1"/>
</dbReference>
<dbReference type="PANTHER" id="PTHR33393">
    <property type="entry name" value="POLYGLUTAMINE SYNTHESIS ACCESSORY PROTEIN RV0574C-RELATED"/>
    <property type="match status" value="1"/>
</dbReference>
<dbReference type="Proteomes" id="UP000006251">
    <property type="component" value="Unassembled WGS sequence"/>
</dbReference>
<dbReference type="AlphaFoldDB" id="K7A0B9"/>
<dbReference type="InterPro" id="IPR052169">
    <property type="entry name" value="CW_Biosynth-Accessory"/>
</dbReference>
<dbReference type="InterPro" id="IPR029052">
    <property type="entry name" value="Metallo-depent_PP-like"/>
</dbReference>
<feature type="domain" description="Capsule synthesis protein CapA" evidence="2">
    <location>
        <begin position="1"/>
        <end position="248"/>
    </location>
</feature>
<dbReference type="STRING" id="1121922.GCA_000428905_02412"/>
<gene>
    <name evidence="3" type="ORF">GPAL_2104</name>
</gene>
<dbReference type="Pfam" id="PF09587">
    <property type="entry name" value="PGA_cap"/>
    <property type="match status" value="1"/>
</dbReference>
<dbReference type="InterPro" id="IPR019079">
    <property type="entry name" value="Capsule_synth_CapA"/>
</dbReference>
<evidence type="ECO:0000256" key="1">
    <source>
        <dbReference type="ARBA" id="ARBA00005662"/>
    </source>
</evidence>
<dbReference type="SUPFAM" id="SSF56300">
    <property type="entry name" value="Metallo-dependent phosphatases"/>
    <property type="match status" value="1"/>
</dbReference>
<sequence length="339" mass="36936">MTLAGQALMKYPVCEAPYDGLLDVIAELRRGDVVFTNLEVAIKTSASGVPTRDTEFFHTGSETTLECLHEMGFNLLSLSNNHAWDLGTSGIIATRDAVDRSGFAYAGTGNNMAQASAAGYLETPVKTALIAMAMGKIRDGAAATKTRPGVNEVVLGADLQPNPKDLERNITAIKAARVNAKIVIVYLHNHEWGEDMAITKPWAREFARQCIEAGADIFVSHGAPLLHGIELQNNRPILHGLGSLVFHSHTDIGYYVPEVWESAIVHVDFVAGQVRHLEIVPVVINEVGDDPARQWPTRGRPKLANEEQAHRILTRMQKKSAELGVNLRIENGRGLLDLG</sequence>
<reference evidence="4" key="1">
    <citation type="journal article" date="2014" name="Environ. Microbiol.">
        <title>Comparative genomics of the marine bacterial genus Glaciecola reveals the high degree of genomic diversity and genomic characteristic for cold adaptation.</title>
        <authorList>
            <person name="Qin Q.L."/>
            <person name="Xie B.B."/>
            <person name="Yu Y."/>
            <person name="Shu Y.L."/>
            <person name="Rong J.C."/>
            <person name="Zhang Y.J."/>
            <person name="Zhao D.L."/>
            <person name="Chen X.L."/>
            <person name="Zhang X.Y."/>
            <person name="Chen B."/>
            <person name="Zhou B.C."/>
            <person name="Zhang Y.Z."/>
        </authorList>
    </citation>
    <scope>NUCLEOTIDE SEQUENCE [LARGE SCALE GENOMIC DNA]</scope>
    <source>
        <strain evidence="4">ACAM 615</strain>
    </source>
</reference>
<dbReference type="EMBL" id="BAEQ01000037">
    <property type="protein sequence ID" value="GAC28965.1"/>
    <property type="molecule type" value="Genomic_DNA"/>
</dbReference>
<evidence type="ECO:0000313" key="3">
    <source>
        <dbReference type="EMBL" id="GAC28965.1"/>
    </source>
</evidence>
<dbReference type="CDD" id="cd07381">
    <property type="entry name" value="MPP_CapA"/>
    <property type="match status" value="1"/>
</dbReference>
<comment type="caution">
    <text evidence="3">The sequence shown here is derived from an EMBL/GenBank/DDBJ whole genome shotgun (WGS) entry which is preliminary data.</text>
</comment>
<evidence type="ECO:0000259" key="2">
    <source>
        <dbReference type="SMART" id="SM00854"/>
    </source>
</evidence>
<dbReference type="PANTHER" id="PTHR33393:SF13">
    <property type="entry name" value="PGA BIOSYNTHESIS PROTEIN CAPA"/>
    <property type="match status" value="1"/>
</dbReference>
<keyword evidence="4" id="KW-1185">Reference proteome</keyword>
<name>K7A0B9_9ALTE</name>
<evidence type="ECO:0000313" key="4">
    <source>
        <dbReference type="Proteomes" id="UP000006251"/>
    </source>
</evidence>
<proteinExistence type="inferred from homology"/>